<dbReference type="OrthoDB" id="8112at10239"/>
<dbReference type="InterPro" id="IPR043180">
    <property type="entry name" value="Baseplate_struct_Gp11_C"/>
</dbReference>
<dbReference type="InterPro" id="IPR014791">
    <property type="entry name" value="Baseplate_struct_Gp11"/>
</dbReference>
<dbReference type="GeneID" id="40085572"/>
<dbReference type="Gene3D" id="2.20.20.20">
    <property type="entry name" value="Baseplate structural protein gp11, C-terminal domain"/>
    <property type="match status" value="1"/>
</dbReference>
<reference evidence="1 2" key="1">
    <citation type="submission" date="2017-04" db="EMBL/GenBank/DDBJ databases">
        <title>Environmental T4-family bacteriophages evolve to escape abortive infection via multiple routes in a bacterial host employing altruistic suicide through Type III toxin-antitoxin systems.</title>
        <authorList>
            <person name="Chen B."/>
            <person name="Salmond G.P.C."/>
            <person name="Akusobi C."/>
            <person name="Fang X."/>
        </authorList>
    </citation>
    <scope>NUCLEOTIDE SEQUENCE [LARGE SCALE GENOMIC DNA]</scope>
</reference>
<dbReference type="Gene3D" id="3.90.1160.10">
    <property type="entry name" value="Baseplate structural protein gp11, finger domain"/>
    <property type="match status" value="1"/>
</dbReference>
<dbReference type="RefSeq" id="YP_009609488.1">
    <property type="nucleotide sequence ID" value="NC_041996.1"/>
</dbReference>
<dbReference type="EMBL" id="MF036690">
    <property type="protein sequence ID" value="ARW57586.1"/>
    <property type="molecule type" value="Genomic_DNA"/>
</dbReference>
<dbReference type="InterPro" id="IPR015982">
    <property type="entry name" value="Baseplate_struct_Gp11_N_sf"/>
</dbReference>
<dbReference type="SUPFAM" id="SSF56558">
    <property type="entry name" value="Baseplate structural protein gp11"/>
    <property type="match status" value="1"/>
</dbReference>
<dbReference type="Pfam" id="PF08677">
    <property type="entry name" value="GP11"/>
    <property type="match status" value="1"/>
</dbReference>
<sequence>MIKSKTISKAGVTSRLADTLEFRQDGSKGDVVAGNGGFGGVTVSQLARGVNYPTVQSVLNDLEFRCEVPVDGVVMNTSGNIPGFIRQNDQWKIEGEIKTTGDSVNIGDPVMIYFLGFPVMVKVGDQPTQIASDIFAVLNEASINQIAIDTVSIDAADETILNVQYKDYQHHVFQPISLNGATATQTTVVEPRAGYGTWEYLGSQEITLAGGTTDGTPFTMSYFKRTA</sequence>
<dbReference type="Gene3D" id="1.10.286.30">
    <property type="entry name" value="Baseplate structural protein GP11, N-terminal domain"/>
    <property type="match status" value="1"/>
</dbReference>
<evidence type="ECO:0000313" key="2">
    <source>
        <dbReference type="Proteomes" id="UP000225148"/>
    </source>
</evidence>
<protein>
    <submittedName>
        <fullName evidence="1">Baseplate wedge subunit and tail pin</fullName>
    </submittedName>
</protein>
<name>A0A1Z1LXN9_9CAUD</name>
<organism evidence="1 2">
    <name type="scientific">Serratia phage CHI14</name>
    <dbReference type="NCBI Taxonomy" id="2006941"/>
    <lineage>
        <taxon>Viruses</taxon>
        <taxon>Duplodnaviria</taxon>
        <taxon>Heunggongvirae</taxon>
        <taxon>Uroviricota</taxon>
        <taxon>Caudoviricetes</taxon>
        <taxon>Pantevenvirales</taxon>
        <taxon>Straboviridae</taxon>
        <taxon>Tevenvirinae</taxon>
        <taxon>Winklervirus</taxon>
        <taxon>Winklervirus chi14</taxon>
    </lineage>
</organism>
<dbReference type="Proteomes" id="UP000225148">
    <property type="component" value="Segment"/>
</dbReference>
<dbReference type="KEGG" id="vg:40085572"/>
<keyword evidence="2" id="KW-1185">Reference proteome</keyword>
<dbReference type="InterPro" id="IPR036214">
    <property type="entry name" value="Gp11_sf"/>
</dbReference>
<dbReference type="InterPro" id="IPR015976">
    <property type="entry name" value="Phage_T4_Gp11_C"/>
</dbReference>
<accession>A0A1Z1LXN9</accession>
<evidence type="ECO:0000313" key="1">
    <source>
        <dbReference type="EMBL" id="ARW57586.1"/>
    </source>
</evidence>
<proteinExistence type="predicted"/>